<name>X0SZV9_9ZZZZ</name>
<evidence type="ECO:0000256" key="6">
    <source>
        <dbReference type="ARBA" id="ARBA00022532"/>
    </source>
</evidence>
<proteinExistence type="inferred from homology"/>
<evidence type="ECO:0000256" key="12">
    <source>
        <dbReference type="ARBA" id="ARBA00023291"/>
    </source>
</evidence>
<evidence type="ECO:0000256" key="2">
    <source>
        <dbReference type="ARBA" id="ARBA00001966"/>
    </source>
</evidence>
<dbReference type="Pfam" id="PF13085">
    <property type="entry name" value="Fer2_3"/>
    <property type="match status" value="1"/>
</dbReference>
<dbReference type="GO" id="GO:0051537">
    <property type="term" value="F:2 iron, 2 sulfur cluster binding"/>
    <property type="evidence" value="ECO:0007669"/>
    <property type="project" value="UniProtKB-KW"/>
</dbReference>
<evidence type="ECO:0000256" key="3">
    <source>
        <dbReference type="ARBA" id="ARBA00009433"/>
    </source>
</evidence>
<dbReference type="InterPro" id="IPR017896">
    <property type="entry name" value="4Fe4S_Fe-S-bd"/>
</dbReference>
<comment type="cofactor">
    <cofactor evidence="13">
        <name>[2Fe-2S] cluster</name>
        <dbReference type="ChEBI" id="CHEBI:190135"/>
    </cofactor>
</comment>
<gene>
    <name evidence="16" type="ORF">S01H1_14012</name>
</gene>
<dbReference type="GO" id="GO:0022904">
    <property type="term" value="P:respiratory electron transport chain"/>
    <property type="evidence" value="ECO:0007669"/>
    <property type="project" value="TreeGrafter"/>
</dbReference>
<keyword evidence="11" id="KW-0411">Iron-sulfur</keyword>
<keyword evidence="10" id="KW-0408">Iron</keyword>
<evidence type="ECO:0000256" key="9">
    <source>
        <dbReference type="ARBA" id="ARBA00023002"/>
    </source>
</evidence>
<keyword evidence="5" id="KW-0004">4Fe-4S</keyword>
<dbReference type="InterPro" id="IPR050573">
    <property type="entry name" value="SDH/FRD_Iron-Sulfur"/>
</dbReference>
<dbReference type="InterPro" id="IPR017900">
    <property type="entry name" value="4Fe4S_Fe_S_CS"/>
</dbReference>
<dbReference type="EC" id="1.3.5.1" evidence="4"/>
<evidence type="ECO:0000259" key="14">
    <source>
        <dbReference type="Pfam" id="PF13085"/>
    </source>
</evidence>
<evidence type="ECO:0000256" key="1">
    <source>
        <dbReference type="ARBA" id="ARBA00001927"/>
    </source>
</evidence>
<accession>X0SZV9</accession>
<dbReference type="GO" id="GO:0051538">
    <property type="term" value="F:3 iron, 4 sulfur cluster binding"/>
    <property type="evidence" value="ECO:0007669"/>
    <property type="project" value="UniProtKB-KW"/>
</dbReference>
<feature type="domain" description="4Fe-4S ferredoxin-type" evidence="15">
    <location>
        <begin position="154"/>
        <end position="222"/>
    </location>
</feature>
<dbReference type="InterPro" id="IPR004489">
    <property type="entry name" value="Succ_DH/fum_Rdtase_Fe-S"/>
</dbReference>
<dbReference type="NCBIfam" id="TIGR00384">
    <property type="entry name" value="dhsB"/>
    <property type="match status" value="1"/>
</dbReference>
<feature type="non-terminal residue" evidence="16">
    <location>
        <position position="314"/>
    </location>
</feature>
<dbReference type="AlphaFoldDB" id="X0SZV9"/>
<keyword evidence="9" id="KW-0560">Oxidoreductase</keyword>
<dbReference type="InterPro" id="IPR012675">
    <property type="entry name" value="Beta-grasp_dom_sf"/>
</dbReference>
<keyword evidence="8" id="KW-0479">Metal-binding</keyword>
<dbReference type="EMBL" id="BARS01007266">
    <property type="protein sequence ID" value="GAF80676.1"/>
    <property type="molecule type" value="Genomic_DNA"/>
</dbReference>
<evidence type="ECO:0000256" key="8">
    <source>
        <dbReference type="ARBA" id="ARBA00022723"/>
    </source>
</evidence>
<dbReference type="InterPro" id="IPR009051">
    <property type="entry name" value="Helical_ferredxn"/>
</dbReference>
<reference evidence="16" key="1">
    <citation type="journal article" date="2014" name="Front. Microbiol.">
        <title>High frequency of phylogenetically diverse reductive dehalogenase-homologous genes in deep subseafloor sedimentary metagenomes.</title>
        <authorList>
            <person name="Kawai M."/>
            <person name="Futagami T."/>
            <person name="Toyoda A."/>
            <person name="Takaki Y."/>
            <person name="Nishi S."/>
            <person name="Hori S."/>
            <person name="Arai W."/>
            <person name="Tsubouchi T."/>
            <person name="Morono Y."/>
            <person name="Uchiyama I."/>
            <person name="Ito T."/>
            <person name="Fujiyama A."/>
            <person name="Inagaki F."/>
            <person name="Takami H."/>
        </authorList>
    </citation>
    <scope>NUCLEOTIDE SEQUENCE</scope>
    <source>
        <strain evidence="16">Expedition CK06-06</strain>
    </source>
</reference>
<protein>
    <recommendedName>
        <fullName evidence="4">succinate dehydrogenase</fullName>
        <ecNumber evidence="4">1.3.5.1</ecNumber>
    </recommendedName>
</protein>
<feature type="domain" description="Succinate dehydogenase/fumarate reductase N-terminal" evidence="14">
    <location>
        <begin position="9"/>
        <end position="111"/>
    </location>
</feature>
<evidence type="ECO:0000256" key="5">
    <source>
        <dbReference type="ARBA" id="ARBA00022485"/>
    </source>
</evidence>
<dbReference type="SUPFAM" id="SSF46548">
    <property type="entry name" value="alpha-helical ferredoxin"/>
    <property type="match status" value="1"/>
</dbReference>
<keyword evidence="6" id="KW-0816">Tricarboxylic acid cycle</keyword>
<dbReference type="GO" id="GO:0008177">
    <property type="term" value="F:succinate dehydrogenase (quinone) activity"/>
    <property type="evidence" value="ECO:0007669"/>
    <property type="project" value="UniProtKB-EC"/>
</dbReference>
<dbReference type="GO" id="GO:0006099">
    <property type="term" value="P:tricarboxylic acid cycle"/>
    <property type="evidence" value="ECO:0007669"/>
    <property type="project" value="UniProtKB-KW"/>
</dbReference>
<evidence type="ECO:0000256" key="11">
    <source>
        <dbReference type="ARBA" id="ARBA00023014"/>
    </source>
</evidence>
<dbReference type="PROSITE" id="PS00198">
    <property type="entry name" value="4FE4S_FER_1"/>
    <property type="match status" value="2"/>
</dbReference>
<dbReference type="InterPro" id="IPR036010">
    <property type="entry name" value="2Fe-2S_ferredoxin-like_sf"/>
</dbReference>
<sequence>MENQEVIRVRAYRFDLSINNRPYYDDYEVPFQSEKMKVLDVLRYIQEKLDYSLSFTWDCRLWNCGLCGISVNKRPCSACLTDVKSVVVDNGLLIEPLLNYPVIKDLVVDRTMEVEQMQKRGIKYERHDKDFSIDKIPEVINPEEVAFFRDWYLACIDCLVCSSACPAFSTEYEFIGPHLSVKIAKYLAHPRDDGNRARQGSEGGVFRCLNCRRCDVVCPLGLEISNKTMERLKSEAIENGYAPPPIRDFLENEYNFGNPWGMSPLKRAEWRENLDVFSFDSQKHDFLLYIGCTGSYDTRAQEATKSLAKILLKA</sequence>
<organism evidence="16">
    <name type="scientific">marine sediment metagenome</name>
    <dbReference type="NCBI Taxonomy" id="412755"/>
    <lineage>
        <taxon>unclassified sequences</taxon>
        <taxon>metagenomes</taxon>
        <taxon>ecological metagenomes</taxon>
    </lineage>
</organism>
<keyword evidence="12" id="KW-0003">3Fe-4S</keyword>
<dbReference type="InterPro" id="IPR025192">
    <property type="entry name" value="Succ_DH/fum_Rdtase_N"/>
</dbReference>
<comment type="similarity">
    <text evidence="3">Belongs to the succinate dehydrogenase/fumarate reductase iron-sulfur protein family.</text>
</comment>
<dbReference type="GO" id="GO:0046872">
    <property type="term" value="F:metal ion binding"/>
    <property type="evidence" value="ECO:0007669"/>
    <property type="project" value="UniProtKB-KW"/>
</dbReference>
<evidence type="ECO:0000259" key="15">
    <source>
        <dbReference type="Pfam" id="PF13183"/>
    </source>
</evidence>
<evidence type="ECO:0000256" key="13">
    <source>
        <dbReference type="ARBA" id="ARBA00034078"/>
    </source>
</evidence>
<evidence type="ECO:0000256" key="10">
    <source>
        <dbReference type="ARBA" id="ARBA00023004"/>
    </source>
</evidence>
<dbReference type="PANTHER" id="PTHR11921:SF29">
    <property type="entry name" value="SUCCINATE DEHYDROGENASE [UBIQUINONE] IRON-SULFUR SUBUNIT, MITOCHONDRIAL"/>
    <property type="match status" value="1"/>
</dbReference>
<dbReference type="Gene3D" id="1.10.1060.10">
    <property type="entry name" value="Alpha-helical ferredoxin"/>
    <property type="match status" value="1"/>
</dbReference>
<comment type="cofactor">
    <cofactor evidence="2">
        <name>[4Fe-4S] cluster</name>
        <dbReference type="ChEBI" id="CHEBI:49883"/>
    </cofactor>
</comment>
<dbReference type="SUPFAM" id="SSF54292">
    <property type="entry name" value="2Fe-2S ferredoxin-like"/>
    <property type="match status" value="1"/>
</dbReference>
<evidence type="ECO:0000313" key="16">
    <source>
        <dbReference type="EMBL" id="GAF80676.1"/>
    </source>
</evidence>
<dbReference type="PANTHER" id="PTHR11921">
    <property type="entry name" value="SUCCINATE DEHYDROGENASE IRON-SULFUR PROTEIN"/>
    <property type="match status" value="1"/>
</dbReference>
<comment type="cofactor">
    <cofactor evidence="1">
        <name>[3Fe-4S] cluster</name>
        <dbReference type="ChEBI" id="CHEBI:21137"/>
    </cofactor>
</comment>
<comment type="caution">
    <text evidence="16">The sequence shown here is derived from an EMBL/GenBank/DDBJ whole genome shotgun (WGS) entry which is preliminary data.</text>
</comment>
<keyword evidence="7" id="KW-0001">2Fe-2S</keyword>
<dbReference type="Pfam" id="PF13183">
    <property type="entry name" value="Fer4_8"/>
    <property type="match status" value="1"/>
</dbReference>
<dbReference type="Gene3D" id="3.10.20.30">
    <property type="match status" value="1"/>
</dbReference>
<evidence type="ECO:0000256" key="4">
    <source>
        <dbReference type="ARBA" id="ARBA00012792"/>
    </source>
</evidence>
<evidence type="ECO:0000256" key="7">
    <source>
        <dbReference type="ARBA" id="ARBA00022714"/>
    </source>
</evidence>
<dbReference type="GO" id="GO:0051539">
    <property type="term" value="F:4 iron, 4 sulfur cluster binding"/>
    <property type="evidence" value="ECO:0007669"/>
    <property type="project" value="UniProtKB-KW"/>
</dbReference>
<dbReference type="GO" id="GO:0009055">
    <property type="term" value="F:electron transfer activity"/>
    <property type="evidence" value="ECO:0007669"/>
    <property type="project" value="InterPro"/>
</dbReference>